<gene>
    <name evidence="1" type="ORF">KMZ29_18165</name>
</gene>
<dbReference type="Gene3D" id="3.40.190.10">
    <property type="entry name" value="Periplasmic binding protein-like II"/>
    <property type="match status" value="2"/>
</dbReference>
<dbReference type="Proteomes" id="UP000680839">
    <property type="component" value="Chromosome"/>
</dbReference>
<dbReference type="Pfam" id="PF13379">
    <property type="entry name" value="NMT1_2"/>
    <property type="match status" value="1"/>
</dbReference>
<reference evidence="1" key="1">
    <citation type="submission" date="2021-06" db="EMBL/GenBank/DDBJ databases">
        <title>Bradyrhizobium sp. S2-20-1 Genome sequencing.</title>
        <authorList>
            <person name="Jin L."/>
        </authorList>
    </citation>
    <scope>NUCLEOTIDE SEQUENCE</scope>
    <source>
        <strain evidence="1">S2-20-1</strain>
    </source>
</reference>
<evidence type="ECO:0000313" key="2">
    <source>
        <dbReference type="Proteomes" id="UP000680839"/>
    </source>
</evidence>
<evidence type="ECO:0000313" key="1">
    <source>
        <dbReference type="EMBL" id="QWG11642.1"/>
    </source>
</evidence>
<protein>
    <submittedName>
        <fullName evidence="1">ABC transporter substrate-binding protein</fullName>
    </submittedName>
</protein>
<organism evidence="1 2">
    <name type="scientific">Bradyrhizobium sediminis</name>
    <dbReference type="NCBI Taxonomy" id="2840469"/>
    <lineage>
        <taxon>Bacteria</taxon>
        <taxon>Pseudomonadati</taxon>
        <taxon>Pseudomonadota</taxon>
        <taxon>Alphaproteobacteria</taxon>
        <taxon>Hyphomicrobiales</taxon>
        <taxon>Nitrobacteraceae</taxon>
        <taxon>Bradyrhizobium</taxon>
    </lineage>
</organism>
<dbReference type="AlphaFoldDB" id="A0A975NAQ5"/>
<dbReference type="PANTHER" id="PTHR30024:SF42">
    <property type="entry name" value="ALIPHATIC SULFONATES-BINDING PROTEIN-RELATED"/>
    <property type="match status" value="1"/>
</dbReference>
<dbReference type="PANTHER" id="PTHR30024">
    <property type="entry name" value="ALIPHATIC SULFONATES-BINDING PROTEIN-RELATED"/>
    <property type="match status" value="1"/>
</dbReference>
<dbReference type="SUPFAM" id="SSF53850">
    <property type="entry name" value="Periplasmic binding protein-like II"/>
    <property type="match status" value="1"/>
</dbReference>
<accession>A0A975NAQ5</accession>
<name>A0A975NAQ5_9BRAD</name>
<sequence>MIAYRIQIGTEIATPIRRTRNTQTTDWRSAVRKLLLATLIALGFASLDVASSFAQVEPSIKLGYAKCAHCTPMSLTPQYAKGVQIDAVGFNTGTDALTALVSKNIDVAQVTYLHYAIALDKGFDVVAISGQVNGGSAMLAGNDLEVTPNDWASLKKVIADFKAAGKPFRVAASRGNAQDIHMRGAFAKQGIDINKDVQFINIPNPSDHLQALRRGEIELICTVEPFATQILQNKAAKLFGLPYDQAAGKLTNIILTRSDVVAAKPKELENTVRAVVKVDEFIAGDKAALVAVISKITGLDKAIAAGAVDNLDPDPKMYRASAVAIAGMMRDLKYINSDVSAAVEKNMDYRFLEAATGKPKSDLGY</sequence>
<proteinExistence type="predicted"/>
<dbReference type="EMBL" id="CP076134">
    <property type="protein sequence ID" value="QWG11642.1"/>
    <property type="molecule type" value="Genomic_DNA"/>
</dbReference>